<reference evidence="4" key="2">
    <citation type="submission" date="2023-03" db="EMBL/GenBank/DDBJ databases">
        <title>Draft assemblies of triclosan tolerant bacteria isolated from returned activated sludge.</title>
        <authorList>
            <person name="Van Hamelsveld S."/>
        </authorList>
    </citation>
    <scope>NUCLEOTIDE SEQUENCE</scope>
    <source>
        <strain evidence="4">GW210015_S63</strain>
    </source>
</reference>
<dbReference type="Proteomes" id="UP000077748">
    <property type="component" value="Chromosome"/>
</dbReference>
<evidence type="ECO:0000313" key="4">
    <source>
        <dbReference type="EMBL" id="MDF3840690.1"/>
    </source>
</evidence>
<dbReference type="AlphaFoldDB" id="A0A127MZK8"/>
<dbReference type="Gene3D" id="2.40.128.110">
    <property type="entry name" value="Lipid/polyisoprenoid-binding, YceI-like"/>
    <property type="match status" value="1"/>
</dbReference>
<sequence>MRSLFAFLFAACFAASAQAAWYLDYESSRLNFVTGRGAAGADNNRFLVMHGSVDDHGKASLRIELDSVLSGVPLRDERIRELLFETERYPEASVDAQLDLGPILGLANGAQLEMPLPLRLDLHGASRAYRAEVLVTRLDERRFQVVTLSPLILDAADFGLAPGVEKLRKLAGLQTINLAVPVGAVLIFAQR</sequence>
<evidence type="ECO:0000256" key="1">
    <source>
        <dbReference type="SAM" id="SignalP"/>
    </source>
</evidence>
<dbReference type="SMART" id="SM00867">
    <property type="entry name" value="YceI"/>
    <property type="match status" value="1"/>
</dbReference>
<evidence type="ECO:0000259" key="2">
    <source>
        <dbReference type="SMART" id="SM00867"/>
    </source>
</evidence>
<dbReference type="InterPro" id="IPR027016">
    <property type="entry name" value="UCP029811"/>
</dbReference>
<protein>
    <submittedName>
        <fullName evidence="4">YceI family protein</fullName>
    </submittedName>
</protein>
<feature type="chain" id="PRO_5010446544" evidence="1">
    <location>
        <begin position="20"/>
        <end position="191"/>
    </location>
</feature>
<evidence type="ECO:0000313" key="5">
    <source>
        <dbReference type="Proteomes" id="UP000077748"/>
    </source>
</evidence>
<organism evidence="3 5">
    <name type="scientific">Pseudomonas citronellolis</name>
    <dbReference type="NCBI Taxonomy" id="53408"/>
    <lineage>
        <taxon>Bacteria</taxon>
        <taxon>Pseudomonadati</taxon>
        <taxon>Pseudomonadota</taxon>
        <taxon>Gammaproteobacteria</taxon>
        <taxon>Pseudomonadales</taxon>
        <taxon>Pseudomonadaceae</taxon>
        <taxon>Pseudomonas</taxon>
    </lineage>
</organism>
<dbReference type="PIRSF" id="PIRSF029811">
    <property type="entry name" value="UCP029811"/>
    <property type="match status" value="1"/>
</dbReference>
<feature type="signal peptide" evidence="1">
    <location>
        <begin position="1"/>
        <end position="19"/>
    </location>
</feature>
<gene>
    <name evidence="3" type="ORF">A9C11_26625</name>
    <name evidence="4" type="ORF">P3W55_03090</name>
</gene>
<dbReference type="STRING" id="53408.A9C11_26625"/>
<proteinExistence type="predicted"/>
<dbReference type="SUPFAM" id="SSF101874">
    <property type="entry name" value="YceI-like"/>
    <property type="match status" value="1"/>
</dbReference>
<reference evidence="3 5" key="1">
    <citation type="submission" date="2016-05" db="EMBL/GenBank/DDBJ databases">
        <title>Genome Sequence of Pseudomonas citronellolis Strain SJTE-3, an Estrogens and Persistent Organic Pollutants degradation strain.</title>
        <authorList>
            <person name="Liang R."/>
        </authorList>
    </citation>
    <scope>NUCLEOTIDE SEQUENCE [LARGE SCALE GENOMIC DNA]</scope>
    <source>
        <strain evidence="3 5">SJTE-3</strain>
    </source>
</reference>
<name>A0A127MZK8_9PSED</name>
<dbReference type="InterPro" id="IPR007372">
    <property type="entry name" value="Lipid/polyisoprenoid-bd_YceI"/>
</dbReference>
<dbReference type="GeneID" id="72998283"/>
<dbReference type="RefSeq" id="WP_043314099.1">
    <property type="nucleotide sequence ID" value="NZ_CALEBV010000156.1"/>
</dbReference>
<dbReference type="Proteomes" id="UP001220662">
    <property type="component" value="Unassembled WGS sequence"/>
</dbReference>
<evidence type="ECO:0000313" key="3">
    <source>
        <dbReference type="EMBL" id="ANI17344.1"/>
    </source>
</evidence>
<dbReference type="InterPro" id="IPR036761">
    <property type="entry name" value="TTHA0802/YceI-like_sf"/>
</dbReference>
<dbReference type="Pfam" id="PF04264">
    <property type="entry name" value="YceI"/>
    <property type="match status" value="1"/>
</dbReference>
<feature type="domain" description="Lipid/polyisoprenoid-binding YceI-like" evidence="2">
    <location>
        <begin position="20"/>
        <end position="189"/>
    </location>
</feature>
<dbReference type="EMBL" id="JARJLR010000060">
    <property type="protein sequence ID" value="MDF3840690.1"/>
    <property type="molecule type" value="Genomic_DNA"/>
</dbReference>
<accession>A0A127MZK8</accession>
<keyword evidence="1" id="KW-0732">Signal</keyword>
<dbReference type="EMBL" id="CP015878">
    <property type="protein sequence ID" value="ANI17344.1"/>
    <property type="molecule type" value="Genomic_DNA"/>
</dbReference>
<dbReference type="KEGG" id="pcq:PcP3B5_53130"/>